<dbReference type="Proteomes" id="UP000324748">
    <property type="component" value="Unassembled WGS sequence"/>
</dbReference>
<reference evidence="2 3" key="1">
    <citation type="submission" date="2019-05" db="EMBL/GenBank/DDBJ databases">
        <title>Emergence of the Ug99 lineage of the wheat stem rust pathogen through somatic hybridization.</title>
        <authorList>
            <person name="Li F."/>
            <person name="Upadhyaya N.M."/>
            <person name="Sperschneider J."/>
            <person name="Matny O."/>
            <person name="Nguyen-Phuc H."/>
            <person name="Mago R."/>
            <person name="Raley C."/>
            <person name="Miller M.E."/>
            <person name="Silverstein K.A.T."/>
            <person name="Henningsen E."/>
            <person name="Hirsch C.D."/>
            <person name="Visser B."/>
            <person name="Pretorius Z.A."/>
            <person name="Steffenson B.J."/>
            <person name="Schwessinger B."/>
            <person name="Dodds P.N."/>
            <person name="Figueroa M."/>
        </authorList>
    </citation>
    <scope>NUCLEOTIDE SEQUENCE [LARGE SCALE GENOMIC DNA]</scope>
    <source>
        <strain evidence="2">21-0</strain>
    </source>
</reference>
<evidence type="ECO:0000313" key="3">
    <source>
        <dbReference type="Proteomes" id="UP000324748"/>
    </source>
</evidence>
<proteinExistence type="predicted"/>
<feature type="region of interest" description="Disordered" evidence="1">
    <location>
        <begin position="1"/>
        <end position="26"/>
    </location>
</feature>
<accession>A0A5B0QMS2</accession>
<protein>
    <submittedName>
        <fullName evidence="2">Uncharacterized protein</fullName>
    </submittedName>
</protein>
<dbReference type="AlphaFoldDB" id="A0A5B0QMS2"/>
<sequence length="109" mass="11928">MSHFKEIPRIGIELGSHTPSTTDPRDIKARSVPEIKLKAPSGKSLEYGGLGLVVATEEGLPTVNYPENRYLSAAYLSLAPEGIVNKPKTWAPLSPPFQLPKPNQTHRQV</sequence>
<evidence type="ECO:0000256" key="1">
    <source>
        <dbReference type="SAM" id="MobiDB-lite"/>
    </source>
</evidence>
<organism evidence="2 3">
    <name type="scientific">Puccinia graminis f. sp. tritici</name>
    <dbReference type="NCBI Taxonomy" id="56615"/>
    <lineage>
        <taxon>Eukaryota</taxon>
        <taxon>Fungi</taxon>
        <taxon>Dikarya</taxon>
        <taxon>Basidiomycota</taxon>
        <taxon>Pucciniomycotina</taxon>
        <taxon>Pucciniomycetes</taxon>
        <taxon>Pucciniales</taxon>
        <taxon>Pucciniaceae</taxon>
        <taxon>Puccinia</taxon>
    </lineage>
</organism>
<dbReference type="EMBL" id="VSWC01000014">
    <property type="protein sequence ID" value="KAA1114576.1"/>
    <property type="molecule type" value="Genomic_DNA"/>
</dbReference>
<comment type="caution">
    <text evidence="2">The sequence shown here is derived from an EMBL/GenBank/DDBJ whole genome shotgun (WGS) entry which is preliminary data.</text>
</comment>
<gene>
    <name evidence="2" type="ORF">PGT21_014207</name>
</gene>
<evidence type="ECO:0000313" key="2">
    <source>
        <dbReference type="EMBL" id="KAA1114576.1"/>
    </source>
</evidence>
<name>A0A5B0QMS2_PUCGR</name>
<keyword evidence="3" id="KW-1185">Reference proteome</keyword>